<organism evidence="2">
    <name type="scientific">Vibrio tapetis</name>
    <dbReference type="NCBI Taxonomy" id="52443"/>
    <lineage>
        <taxon>Bacteria</taxon>
        <taxon>Pseudomonadati</taxon>
        <taxon>Pseudomonadota</taxon>
        <taxon>Gammaproteobacteria</taxon>
        <taxon>Vibrionales</taxon>
        <taxon>Vibrionaceae</taxon>
        <taxon>Vibrio</taxon>
    </lineage>
</organism>
<accession>A0A0A1E9Y2</accession>
<dbReference type="PROSITE" id="PS51257">
    <property type="entry name" value="PROKAR_LIPOPROTEIN"/>
    <property type="match status" value="1"/>
</dbReference>
<name>A0A0A1E9Y2_9VIBR</name>
<feature type="signal peptide" evidence="1">
    <location>
        <begin position="1"/>
        <end position="22"/>
    </location>
</feature>
<keyword evidence="1" id="KW-0732">Signal</keyword>
<feature type="chain" id="PRO_5001973872" evidence="1">
    <location>
        <begin position="23"/>
        <end position="128"/>
    </location>
</feature>
<dbReference type="Pfam" id="PF07233">
    <property type="entry name" value="DUF1425"/>
    <property type="match status" value="1"/>
</dbReference>
<reference evidence="2" key="1">
    <citation type="journal article" date="2014" name="PLoS ONE">
        <title>Characterization of the secretomes of two vibrios pathogenic to mollusks.</title>
        <authorList>
            <person name="Madec S."/>
            <person name="Pichereau V."/>
            <person name="Jacq A."/>
            <person name="Paillard M."/>
            <person name="Boisset C."/>
            <person name="Guerard F."/>
            <person name="Paillard C."/>
            <person name="Nicolas J.L."/>
        </authorList>
    </citation>
    <scope>NUCLEOTIDE SEQUENCE</scope>
    <source>
        <strain evidence="2">CECT4600</strain>
    </source>
</reference>
<protein>
    <submittedName>
        <fullName evidence="2">Conserved lipoprotein</fullName>
    </submittedName>
</protein>
<dbReference type="Gene3D" id="2.60.40.3230">
    <property type="match status" value="1"/>
</dbReference>
<dbReference type="InterPro" id="IPR038483">
    <property type="entry name" value="YcfL-like_sf"/>
</dbReference>
<keyword evidence="2" id="KW-0449">Lipoprotein</keyword>
<sequence>MKKIWIVALSVLAVMGCAENTAGLSVDGQSQRVIFNDSVLGGQIDIEQIDTDEVNGHARAIVMLTSKSSGNQNIQYRFYWYDDKGLEVNTKLSPWKQKIVRGHETISISEVSVNPNATNYRVQIRKAD</sequence>
<dbReference type="AlphaFoldDB" id="A0A0A1E9Y2"/>
<evidence type="ECO:0000313" key="2">
    <source>
        <dbReference type="EMBL" id="AIY26211.1"/>
    </source>
</evidence>
<dbReference type="EMBL" id="KM596638">
    <property type="protein sequence ID" value="AIY26211.1"/>
    <property type="molecule type" value="Genomic_DNA"/>
</dbReference>
<proteinExistence type="predicted"/>
<dbReference type="InterPro" id="IPR010824">
    <property type="entry name" value="DUF1425"/>
</dbReference>
<evidence type="ECO:0000256" key="1">
    <source>
        <dbReference type="SAM" id="SignalP"/>
    </source>
</evidence>
<dbReference type="CDD" id="cd09030">
    <property type="entry name" value="DUF1425"/>
    <property type="match status" value="1"/>
</dbReference>